<keyword evidence="3" id="KW-1133">Transmembrane helix</keyword>
<accession>A0ABM3GKI7</accession>
<feature type="region of interest" description="Disordered" evidence="2">
    <location>
        <begin position="178"/>
        <end position="264"/>
    </location>
</feature>
<dbReference type="RefSeq" id="XP_046600784.1">
    <property type="nucleotide sequence ID" value="XM_046744828.1"/>
</dbReference>
<dbReference type="GeneID" id="107224796"/>
<evidence type="ECO:0000256" key="2">
    <source>
        <dbReference type="SAM" id="MobiDB-lite"/>
    </source>
</evidence>
<sequence length="496" mass="57613">MEGTNDQLQTKYQKIATEYSKIRAQANVLKKAVIDEQTRNVDLREQLKEKDVEIRRNEQELDSLSFRNQQLTKRVTVLQEELDGIQNRGKKNRSKSLEKKNASFPLPVSNHILDEEFQKKIVENAQLISQLSDKEVEIVGLNERIDQLEFKLDQLEKNRAELESKHHAAAARFEKERKELQKKLSDKHDNSVSRQNGEKDSLHRDSARNSNDCETEDSDSGYGVHHIHHPESKPSNSPSPQRLLGPRAKSRIPEKSVSQEETTEELDIGRLFELEKQLNFWKSEYNVLKIKYDQLKATEETKTSQIQSHTAESVEITNMLGRLRSPFAIPEEIEARESRIKEYYKQQIDELISEKHVYHIRNLAIAADTEIMNIHLETSESKRQRCEEALQELQASLAAMREDHEVQEGNYKAQLSTISEHLANMNDKLIQQTEEIQQLKFELGNKIIDIFFFPECEKREAKINLLALSWSLCHIPWICLLICVIITIHSVKHNLV</sequence>
<evidence type="ECO:0000256" key="3">
    <source>
        <dbReference type="SAM" id="Phobius"/>
    </source>
</evidence>
<keyword evidence="3" id="KW-0472">Membrane</keyword>
<gene>
    <name evidence="6" type="primary">LOC107224796</name>
</gene>
<feature type="transmembrane region" description="Helical" evidence="3">
    <location>
        <begin position="465"/>
        <end position="488"/>
    </location>
</feature>
<feature type="compositionally biased region" description="Basic and acidic residues" evidence="2">
    <location>
        <begin position="178"/>
        <end position="207"/>
    </location>
</feature>
<dbReference type="PANTHER" id="PTHR21448:SF0">
    <property type="entry name" value="PROTEIN PHOSPHATASE 1 REGULATORY SUBUNIT 21"/>
    <property type="match status" value="1"/>
</dbReference>
<feature type="coiled-coil region" evidence="1">
    <location>
        <begin position="5"/>
        <end position="88"/>
    </location>
</feature>
<protein>
    <submittedName>
        <fullName evidence="6">Paramyosin isoform X1</fullName>
    </submittedName>
</protein>
<keyword evidence="5" id="KW-1185">Reference proteome</keyword>
<feature type="coiled-coil region" evidence="1">
    <location>
        <begin position="376"/>
        <end position="442"/>
    </location>
</feature>
<proteinExistence type="predicted"/>
<name>A0ABM3GKI7_NEOLC</name>
<dbReference type="Pfam" id="PF10205">
    <property type="entry name" value="KLRAQ"/>
    <property type="match status" value="1"/>
</dbReference>
<feature type="domain" description="Protein phosphatase 1 regulatory subunit 21 N-terminal" evidence="4">
    <location>
        <begin position="13"/>
        <end position="117"/>
    </location>
</feature>
<reference evidence="6" key="1">
    <citation type="submission" date="2025-08" db="UniProtKB">
        <authorList>
            <consortium name="RefSeq"/>
        </authorList>
    </citation>
    <scope>IDENTIFICATION</scope>
    <source>
        <tissue evidence="6">Thorax and Abdomen</tissue>
    </source>
</reference>
<dbReference type="PANTHER" id="PTHR21448">
    <property type="entry name" value="SMOOTH MUSCLE MYOSIN HEAVY CHAIN-RELATED"/>
    <property type="match status" value="1"/>
</dbReference>
<dbReference type="InterPro" id="IPR040024">
    <property type="entry name" value="PPP1R21"/>
</dbReference>
<feature type="coiled-coil region" evidence="1">
    <location>
        <begin position="271"/>
        <end position="298"/>
    </location>
</feature>
<dbReference type="Proteomes" id="UP000829291">
    <property type="component" value="Chromosome 7"/>
</dbReference>
<evidence type="ECO:0000313" key="5">
    <source>
        <dbReference type="Proteomes" id="UP000829291"/>
    </source>
</evidence>
<dbReference type="InterPro" id="IPR049372">
    <property type="entry name" value="PPP1R21_C"/>
</dbReference>
<keyword evidence="3" id="KW-0812">Transmembrane</keyword>
<dbReference type="Pfam" id="PF21636">
    <property type="entry name" value="PPP1R21_C"/>
    <property type="match status" value="1"/>
</dbReference>
<evidence type="ECO:0000313" key="6">
    <source>
        <dbReference type="RefSeq" id="XP_046600784.1"/>
    </source>
</evidence>
<organism evidence="5 6">
    <name type="scientific">Neodiprion lecontei</name>
    <name type="common">Redheaded pine sawfly</name>
    <dbReference type="NCBI Taxonomy" id="441921"/>
    <lineage>
        <taxon>Eukaryota</taxon>
        <taxon>Metazoa</taxon>
        <taxon>Ecdysozoa</taxon>
        <taxon>Arthropoda</taxon>
        <taxon>Hexapoda</taxon>
        <taxon>Insecta</taxon>
        <taxon>Pterygota</taxon>
        <taxon>Neoptera</taxon>
        <taxon>Endopterygota</taxon>
        <taxon>Hymenoptera</taxon>
        <taxon>Tenthredinoidea</taxon>
        <taxon>Diprionidae</taxon>
        <taxon>Diprioninae</taxon>
        <taxon>Neodiprion</taxon>
    </lineage>
</organism>
<keyword evidence="1" id="KW-0175">Coiled coil</keyword>
<evidence type="ECO:0000259" key="4">
    <source>
        <dbReference type="SMART" id="SM01254"/>
    </source>
</evidence>
<evidence type="ECO:0000256" key="1">
    <source>
        <dbReference type="SAM" id="Coils"/>
    </source>
</evidence>
<dbReference type="InterPro" id="IPR019343">
    <property type="entry name" value="PPP1R21_N"/>
</dbReference>
<dbReference type="SMART" id="SM01254">
    <property type="entry name" value="KLRAQ"/>
    <property type="match status" value="1"/>
</dbReference>